<organism evidence="2 3">
    <name type="scientific">Effrenium voratum</name>
    <dbReference type="NCBI Taxonomy" id="2562239"/>
    <lineage>
        <taxon>Eukaryota</taxon>
        <taxon>Sar</taxon>
        <taxon>Alveolata</taxon>
        <taxon>Dinophyceae</taxon>
        <taxon>Suessiales</taxon>
        <taxon>Symbiodiniaceae</taxon>
        <taxon>Effrenium</taxon>
    </lineage>
</organism>
<evidence type="ECO:0000313" key="2">
    <source>
        <dbReference type="EMBL" id="CAJ1385388.1"/>
    </source>
</evidence>
<evidence type="ECO:0000256" key="1">
    <source>
        <dbReference type="SAM" id="MobiDB-lite"/>
    </source>
</evidence>
<feature type="compositionally biased region" description="Acidic residues" evidence="1">
    <location>
        <begin position="788"/>
        <end position="810"/>
    </location>
</feature>
<feature type="region of interest" description="Disordered" evidence="1">
    <location>
        <begin position="19"/>
        <end position="92"/>
    </location>
</feature>
<feature type="compositionally biased region" description="Basic and acidic residues" evidence="1">
    <location>
        <begin position="168"/>
        <end position="185"/>
    </location>
</feature>
<feature type="compositionally biased region" description="Acidic residues" evidence="1">
    <location>
        <begin position="611"/>
        <end position="625"/>
    </location>
</feature>
<feature type="region of interest" description="Disordered" evidence="1">
    <location>
        <begin position="124"/>
        <end position="186"/>
    </location>
</feature>
<sequence length="851" mass="90102">MPRKQIRLLNWRNPFAELEKPEHAVQKGTPSPASPVLSSEHAKKTDPFGELDKMEERVQKVDPSELEKSAPAPEHVKRSAKPKAEVAPEQINVSDLSAKLEKLKSQESHATQAEVKVAKITAHPVSKLEQSNASPETLHVATSEPSRIPKAEVAPKFERSQVLPASHAAKEVSEPQIERAKKEPESMEFQLEELKTALQETRLELKMVRQVLANSDAEKEKANATANASLAASASAASASASASASAASASGFFARLKASIFAAPARPRHTAGVAGGAAGAAPSSMAAFWGPAKAAPTAGALTAGGAAPLSASPVALVQRRMRGVDFTKSQSLEVPQVSISEPFRALEQQDQQEEQRLKDMYRHLRPQSGAAEAAESGQHFSAVWADLEEQDKNIQEALVDLDDPRRPLDLRQYQRLNAIQDASMSQLEGKVCLAQAPPDTGSLQRCQLQGRPVQLQAIAPQSAAQCEAFVALANVEPSGAELLLRSSTPFVEIVQGQSSIAENLALLTGAKHFTLAAGSPGVQDQVGLALLALNRAGAGIAQGGPLDGEVSKVVELEGCEEFYHPADGWLEGWRDVARSVQLAKRNESFMVQLPKGSVNKNSAALKASDMSEDEPAPSEPEPEQQDAPAKAKKDEAPSTLKVQAKSEASDAEGESEPAEADEPAEQAEAEPAEPAKAKKDKAPSTLKVQAKSEASDTEGESEPAEADEPAEQAEAEPAEPAKAKKDKAPSTLKVQAKSEASEAEGESEPAEADEPAQQAEAEPAEPAKAKKDKAPSTLKVQAKSEASDAEGESEPAEADEPAEQAEAEPAEPAKAKKDKAPMKVQAKSEARQTSEDEPSETLDEADDTAS</sequence>
<feature type="compositionally biased region" description="Acidic residues" evidence="1">
    <location>
        <begin position="836"/>
        <end position="851"/>
    </location>
</feature>
<feature type="compositionally biased region" description="Acidic residues" evidence="1">
    <location>
        <begin position="742"/>
        <end position="755"/>
    </location>
</feature>
<dbReference type="AlphaFoldDB" id="A0AA36IEQ4"/>
<accession>A0AA36IEQ4</accession>
<feature type="compositionally biased region" description="Basic and acidic residues" evidence="1">
    <location>
        <begin position="147"/>
        <end position="159"/>
    </location>
</feature>
<feature type="region of interest" description="Disordered" evidence="1">
    <location>
        <begin position="601"/>
        <end position="851"/>
    </location>
</feature>
<reference evidence="2" key="1">
    <citation type="submission" date="2023-08" db="EMBL/GenBank/DDBJ databases">
        <authorList>
            <person name="Chen Y."/>
            <person name="Shah S."/>
            <person name="Dougan E. K."/>
            <person name="Thang M."/>
            <person name="Chan C."/>
        </authorList>
    </citation>
    <scope>NUCLEOTIDE SEQUENCE</scope>
</reference>
<feature type="compositionally biased region" description="Basic and acidic residues" evidence="1">
    <location>
        <begin position="674"/>
        <end position="683"/>
    </location>
</feature>
<dbReference type="Proteomes" id="UP001178507">
    <property type="component" value="Unassembled WGS sequence"/>
</dbReference>
<proteinExistence type="predicted"/>
<feature type="compositionally biased region" description="Basic and acidic residues" evidence="1">
    <location>
        <begin position="812"/>
        <end position="835"/>
    </location>
</feature>
<dbReference type="EMBL" id="CAUJNA010001228">
    <property type="protein sequence ID" value="CAJ1385388.1"/>
    <property type="molecule type" value="Genomic_DNA"/>
</dbReference>
<feature type="compositionally biased region" description="Acidic residues" evidence="1">
    <location>
        <begin position="650"/>
        <end position="672"/>
    </location>
</feature>
<protein>
    <submittedName>
        <fullName evidence="2">Uncharacterized protein</fullName>
    </submittedName>
</protein>
<comment type="caution">
    <text evidence="2">The sequence shown here is derived from an EMBL/GenBank/DDBJ whole genome shotgun (WGS) entry which is preliminary data.</text>
</comment>
<evidence type="ECO:0000313" key="3">
    <source>
        <dbReference type="Proteomes" id="UP001178507"/>
    </source>
</evidence>
<feature type="compositionally biased region" description="Acidic residues" evidence="1">
    <location>
        <begin position="696"/>
        <end position="718"/>
    </location>
</feature>
<feature type="compositionally biased region" description="Basic and acidic residues" evidence="1">
    <location>
        <begin position="766"/>
        <end position="775"/>
    </location>
</feature>
<feature type="compositionally biased region" description="Low complexity" evidence="1">
    <location>
        <begin position="756"/>
        <end position="765"/>
    </location>
</feature>
<name>A0AA36IEQ4_9DINO</name>
<keyword evidence="3" id="KW-1185">Reference proteome</keyword>
<feature type="compositionally biased region" description="Basic and acidic residues" evidence="1">
    <location>
        <begin position="40"/>
        <end position="86"/>
    </location>
</feature>
<feature type="compositionally biased region" description="Basic and acidic residues" evidence="1">
    <location>
        <begin position="720"/>
        <end position="729"/>
    </location>
</feature>
<gene>
    <name evidence="2" type="ORF">EVOR1521_LOCUS12005</name>
</gene>